<accession>A0A850C582</accession>
<evidence type="ECO:0000313" key="1">
    <source>
        <dbReference type="EMBL" id="NUQ87711.1"/>
    </source>
</evidence>
<proteinExistence type="predicted"/>
<dbReference type="EMBL" id="JABFXE010000192">
    <property type="protein sequence ID" value="NUQ87711.1"/>
    <property type="molecule type" value="Genomic_DNA"/>
</dbReference>
<dbReference type="Proteomes" id="UP000574690">
    <property type="component" value="Unassembled WGS sequence"/>
</dbReference>
<comment type="caution">
    <text evidence="1">The sequence shown here is derived from an EMBL/GenBank/DDBJ whole genome shotgun (WGS) entry which is preliminary data.</text>
</comment>
<organism evidence="1 2">
    <name type="scientific">Glycomyces artemisiae</name>
    <dbReference type="NCBI Taxonomy" id="1076443"/>
    <lineage>
        <taxon>Bacteria</taxon>
        <taxon>Bacillati</taxon>
        <taxon>Actinomycetota</taxon>
        <taxon>Actinomycetes</taxon>
        <taxon>Glycomycetales</taxon>
        <taxon>Glycomycetaceae</taxon>
        <taxon>Glycomyces</taxon>
    </lineage>
</organism>
<dbReference type="AlphaFoldDB" id="A0A850C582"/>
<name>A0A850C582_9ACTN</name>
<reference evidence="1 2" key="1">
    <citation type="submission" date="2020-05" db="EMBL/GenBank/DDBJ databases">
        <title>DNA-SIP metagenomic assembled genomes.</title>
        <authorList>
            <person name="Yu J."/>
        </authorList>
    </citation>
    <scope>NUCLEOTIDE SEQUENCE [LARGE SCALE GENOMIC DNA]</scope>
    <source>
        <strain evidence="1">Bin5.27</strain>
    </source>
</reference>
<sequence length="632" mass="66673">MAAVGLAVAANPVQAETTAPEAGTGPPEAGAIILPTGDEIRLTADGPFIAEPGAAGDAAFHTSREPDGDRLVVPVAAVPALAAGEFSLAQFNIDALTRLGVTDAREPGTAALLEAAEAEVSPQGGEPALVAVDFTALWPDGSAPDATFLRWIDVDTGEYMSEIVDGGSATLELAPGHYQMVPSMDRYEETATIAGVLDLHVDADPEPVVFDGAAAVPAGFALDRETEPQGFEYTAFSYLPGTQDGVQGGMFGGGEWDLQVVPTDFDPEGREVGMELRQEFTSPADAPEPYSYSLYGSHDEGIPADAVFRVRDEELARLDMDYDSMGVDAEMYRVNLAVHDVRTMSGYLDSGPVALPSERTEFYTADPHLSWSHVGVMGLGAEDGLSADVMHRSGALEPGSVTEIGWNQGPVTVGVDLAGAAYYLPRFYRWEDAELLLTNPSMHSSGSPDEAVNDYDLPGQTVLAQDGLGVNKSEYGGTLATELALVPAGRYTLYSESYRDVPWTDLGTASTAEWSFDTAPSGDDVALPVSVVDFDAEGIENGYADADAVQEVELDYATQPGAEQQVCTAMTFEVSYDDGATWTPVAIDRDGNHATAELVHPAGAEFVSVRFTAADEAGGTVAHSTIRSYGLR</sequence>
<protein>
    <submittedName>
        <fullName evidence="1">Uncharacterized protein</fullName>
    </submittedName>
</protein>
<evidence type="ECO:0000313" key="2">
    <source>
        <dbReference type="Proteomes" id="UP000574690"/>
    </source>
</evidence>
<gene>
    <name evidence="1" type="ORF">HOQ43_04520</name>
</gene>